<dbReference type="EMBL" id="BAABKX010000013">
    <property type="protein sequence ID" value="GAA5054161.1"/>
    <property type="molecule type" value="Genomic_DNA"/>
</dbReference>
<accession>A0AAV3UJX2</accession>
<dbReference type="Proteomes" id="UP001501729">
    <property type="component" value="Unassembled WGS sequence"/>
</dbReference>
<comment type="caution">
    <text evidence="1">The sequence shown here is derived from an EMBL/GenBank/DDBJ whole genome shotgun (WGS) entry which is preliminary data.</text>
</comment>
<protein>
    <recommendedName>
        <fullName evidence="3">GST N-terminal domain-containing protein</fullName>
    </recommendedName>
</protein>
<evidence type="ECO:0008006" key="3">
    <source>
        <dbReference type="Google" id="ProtNLM"/>
    </source>
</evidence>
<keyword evidence="2" id="KW-1185">Reference proteome</keyword>
<evidence type="ECO:0000313" key="2">
    <source>
        <dbReference type="Proteomes" id="UP001501729"/>
    </source>
</evidence>
<proteinExistence type="predicted"/>
<sequence length="88" mass="10040">MPAIIDENTGVTMSESANIVEYLETPPRTERKRMDLDFDVVELGDAEILVRHGERFGGRFRGREGGKFRGGAVGSQVRYNRLDWREII</sequence>
<gene>
    <name evidence="1" type="ORF">GCM10025751_32360</name>
</gene>
<name>A0AAV3UJX2_9EURY</name>
<organism evidence="1 2">
    <name type="scientific">Haladaptatus pallidirubidus</name>
    <dbReference type="NCBI Taxonomy" id="1008152"/>
    <lineage>
        <taxon>Archaea</taxon>
        <taxon>Methanobacteriati</taxon>
        <taxon>Methanobacteriota</taxon>
        <taxon>Stenosarchaea group</taxon>
        <taxon>Halobacteria</taxon>
        <taxon>Halobacteriales</taxon>
        <taxon>Haladaptataceae</taxon>
        <taxon>Haladaptatus</taxon>
    </lineage>
</organism>
<reference evidence="1 2" key="1">
    <citation type="journal article" date="2019" name="Int. J. Syst. Evol. Microbiol.">
        <title>The Global Catalogue of Microorganisms (GCM) 10K type strain sequencing project: providing services to taxonomists for standard genome sequencing and annotation.</title>
        <authorList>
            <consortium name="The Broad Institute Genomics Platform"/>
            <consortium name="The Broad Institute Genome Sequencing Center for Infectious Disease"/>
            <person name="Wu L."/>
            <person name="Ma J."/>
        </authorList>
    </citation>
    <scope>NUCLEOTIDE SEQUENCE [LARGE SCALE GENOMIC DNA]</scope>
    <source>
        <strain evidence="1 2">JCM 17504</strain>
    </source>
</reference>
<evidence type="ECO:0000313" key="1">
    <source>
        <dbReference type="EMBL" id="GAA5054161.1"/>
    </source>
</evidence>
<dbReference type="AlphaFoldDB" id="A0AAV3UJX2"/>